<protein>
    <submittedName>
        <fullName evidence="1">Uncharacterized protein</fullName>
    </submittedName>
</protein>
<organism evidence="1 2">
    <name type="scientific">Sphingomonas faeni</name>
    <dbReference type="NCBI Taxonomy" id="185950"/>
    <lineage>
        <taxon>Bacteria</taxon>
        <taxon>Pseudomonadati</taxon>
        <taxon>Pseudomonadota</taxon>
        <taxon>Alphaproteobacteria</taxon>
        <taxon>Sphingomonadales</taxon>
        <taxon>Sphingomonadaceae</taxon>
        <taxon>Sphingomonas</taxon>
    </lineage>
</organism>
<dbReference type="GeneID" id="91007991"/>
<dbReference type="EMBL" id="QAYE01000001">
    <property type="protein sequence ID" value="PTW49336.1"/>
    <property type="molecule type" value="Genomic_DNA"/>
</dbReference>
<dbReference type="RefSeq" id="WP_146173280.1">
    <property type="nucleotide sequence ID" value="NZ_QAYE01000001.1"/>
</dbReference>
<reference evidence="1 2" key="1">
    <citation type="submission" date="2018-04" db="EMBL/GenBank/DDBJ databases">
        <title>Genomic Encyclopedia of Type Strains, Phase III (KMG-III): the genomes of soil and plant-associated and newly described type strains.</title>
        <authorList>
            <person name="Whitman W."/>
        </authorList>
    </citation>
    <scope>NUCLEOTIDE SEQUENCE [LARGE SCALE GENOMIC DNA]</scope>
    <source>
        <strain evidence="1 2">MA-olki</strain>
    </source>
</reference>
<proteinExistence type="predicted"/>
<accession>A0A2T5UCV5</accession>
<dbReference type="Proteomes" id="UP000244013">
    <property type="component" value="Unassembled WGS sequence"/>
</dbReference>
<comment type="caution">
    <text evidence="1">The sequence shown here is derived from an EMBL/GenBank/DDBJ whole genome shotgun (WGS) entry which is preliminary data.</text>
</comment>
<dbReference type="OrthoDB" id="7181366at2"/>
<gene>
    <name evidence="1" type="ORF">C8J25_101844</name>
</gene>
<dbReference type="AlphaFoldDB" id="A0A2T5UCV5"/>
<evidence type="ECO:0000313" key="2">
    <source>
        <dbReference type="Proteomes" id="UP000244013"/>
    </source>
</evidence>
<evidence type="ECO:0000313" key="1">
    <source>
        <dbReference type="EMBL" id="PTW49336.1"/>
    </source>
</evidence>
<name>A0A2T5UCV5_9SPHN</name>
<sequence length="193" mass="22002">MTIRNTYRSEYSALINAIHRCHNPFHEAYPSYGARGIIVADVWRGYDGFERFIEHIKPKASPDLSLERIDNNEGYIPGNVEWATRKAQQRNMRTSRYSSDVQDAIAKAAEESGLALNTIRGRVDRGWPLSDLTQPRRIPPNRNAIPAHVKAANDIRNAKIIRLLEEGHTRRQIGVIVGLSHNRVGKIIMELRK</sequence>